<evidence type="ECO:0000313" key="3">
    <source>
        <dbReference type="EMBL" id="GGT81099.1"/>
    </source>
</evidence>
<sequence>MKRTMRTAAPTADALIAALGLPAGTAHAEDHPFAPGSSETAARSATEPAPDARVPAALTAHTPSTAGG</sequence>
<gene>
    <name evidence="3" type="ORF">GCM10010226_69740</name>
</gene>
<evidence type="ECO:0000313" key="4">
    <source>
        <dbReference type="Proteomes" id="UP000646776"/>
    </source>
</evidence>
<comment type="caution">
    <text evidence="3">The sequence shown here is derived from an EMBL/GenBank/DDBJ whole genome shotgun (WGS) entry which is preliminary data.</text>
</comment>
<evidence type="ECO:0000256" key="1">
    <source>
        <dbReference type="SAM" id="MobiDB-lite"/>
    </source>
</evidence>
<keyword evidence="2" id="KW-0732">Signal</keyword>
<keyword evidence="4" id="KW-1185">Reference proteome</keyword>
<dbReference type="Proteomes" id="UP000646776">
    <property type="component" value="Unassembled WGS sequence"/>
</dbReference>
<reference evidence="3" key="2">
    <citation type="submission" date="2020-09" db="EMBL/GenBank/DDBJ databases">
        <authorList>
            <person name="Sun Q."/>
            <person name="Ohkuma M."/>
        </authorList>
    </citation>
    <scope>NUCLEOTIDE SEQUENCE</scope>
    <source>
        <strain evidence="3">JCM 4125</strain>
    </source>
</reference>
<feature type="region of interest" description="Disordered" evidence="1">
    <location>
        <begin position="26"/>
        <end position="68"/>
    </location>
</feature>
<feature type="chain" id="PRO_5037181447" evidence="2">
    <location>
        <begin position="29"/>
        <end position="68"/>
    </location>
</feature>
<feature type="signal peptide" evidence="2">
    <location>
        <begin position="1"/>
        <end position="28"/>
    </location>
</feature>
<organism evidence="3 4">
    <name type="scientific">Streptomyces phaeofaciens</name>
    <dbReference type="NCBI Taxonomy" id="68254"/>
    <lineage>
        <taxon>Bacteria</taxon>
        <taxon>Bacillati</taxon>
        <taxon>Actinomycetota</taxon>
        <taxon>Actinomycetes</taxon>
        <taxon>Kitasatosporales</taxon>
        <taxon>Streptomycetaceae</taxon>
        <taxon>Streptomyces</taxon>
    </lineage>
</organism>
<protein>
    <submittedName>
        <fullName evidence="3">Uncharacterized protein</fullName>
    </submittedName>
</protein>
<accession>A0A918HPG5</accession>
<evidence type="ECO:0000256" key="2">
    <source>
        <dbReference type="SAM" id="SignalP"/>
    </source>
</evidence>
<dbReference type="AlphaFoldDB" id="A0A918HPG5"/>
<reference evidence="3" key="1">
    <citation type="journal article" date="2014" name="Int. J. Syst. Evol. Microbiol.">
        <title>Complete genome sequence of Corynebacterium casei LMG S-19264T (=DSM 44701T), isolated from a smear-ripened cheese.</title>
        <authorList>
            <consortium name="US DOE Joint Genome Institute (JGI-PGF)"/>
            <person name="Walter F."/>
            <person name="Albersmeier A."/>
            <person name="Kalinowski J."/>
            <person name="Ruckert C."/>
        </authorList>
    </citation>
    <scope>NUCLEOTIDE SEQUENCE</scope>
    <source>
        <strain evidence="3">JCM 4125</strain>
    </source>
</reference>
<name>A0A918HPG5_9ACTN</name>
<dbReference type="EMBL" id="BMSA01000026">
    <property type="protein sequence ID" value="GGT81099.1"/>
    <property type="molecule type" value="Genomic_DNA"/>
</dbReference>
<proteinExistence type="predicted"/>